<feature type="domain" description="Group II intron maturase-specific" evidence="1">
    <location>
        <begin position="1"/>
        <end position="44"/>
    </location>
</feature>
<keyword evidence="3" id="KW-1185">Reference proteome</keyword>
<evidence type="ECO:0000259" key="1">
    <source>
        <dbReference type="Pfam" id="PF08388"/>
    </source>
</evidence>
<evidence type="ECO:0000313" key="2">
    <source>
        <dbReference type="EMBL" id="GGO94401.1"/>
    </source>
</evidence>
<dbReference type="AlphaFoldDB" id="A0A917ZU91"/>
<proteinExistence type="predicted"/>
<dbReference type="Proteomes" id="UP000641932">
    <property type="component" value="Unassembled WGS sequence"/>
</dbReference>
<reference evidence="2" key="2">
    <citation type="submission" date="2020-09" db="EMBL/GenBank/DDBJ databases">
        <authorList>
            <person name="Sun Q."/>
            <person name="Zhou Y."/>
        </authorList>
    </citation>
    <scope>NUCLEOTIDE SEQUENCE</scope>
    <source>
        <strain evidence="2">CGMCC 4.7201</strain>
    </source>
</reference>
<gene>
    <name evidence="2" type="ORF">GCM10012280_49140</name>
</gene>
<dbReference type="EMBL" id="BMMS01000023">
    <property type="protein sequence ID" value="GGO94401.1"/>
    <property type="molecule type" value="Genomic_DNA"/>
</dbReference>
<protein>
    <recommendedName>
        <fullName evidence="1">Group II intron maturase-specific domain-containing protein</fullName>
    </recommendedName>
</protein>
<name>A0A917ZU91_9ACTN</name>
<accession>A0A917ZU91</accession>
<reference evidence="2" key="1">
    <citation type="journal article" date="2014" name="Int. J. Syst. Evol. Microbiol.">
        <title>Complete genome sequence of Corynebacterium casei LMG S-19264T (=DSM 44701T), isolated from a smear-ripened cheese.</title>
        <authorList>
            <consortium name="US DOE Joint Genome Institute (JGI-PGF)"/>
            <person name="Walter F."/>
            <person name="Albersmeier A."/>
            <person name="Kalinowski J."/>
            <person name="Ruckert C."/>
        </authorList>
    </citation>
    <scope>NUCLEOTIDE SEQUENCE</scope>
    <source>
        <strain evidence="2">CGMCC 4.7201</strain>
    </source>
</reference>
<comment type="caution">
    <text evidence="2">The sequence shown here is derived from an EMBL/GenBank/DDBJ whole genome shotgun (WGS) entry which is preliminary data.</text>
</comment>
<sequence>MRGWINCFGRFHPSALLSTLNRINDYLVRWRVRKYKRFKRKGARAREALSRHAGQFPGLFAHSRQAMTMHDWTMGGTTGRWEPCRPRGLRTVLRAGE</sequence>
<dbReference type="InterPro" id="IPR013597">
    <property type="entry name" value="Mat_intron_G2"/>
</dbReference>
<organism evidence="2 3">
    <name type="scientific">Wenjunlia tyrosinilytica</name>
    <dbReference type="NCBI Taxonomy" id="1544741"/>
    <lineage>
        <taxon>Bacteria</taxon>
        <taxon>Bacillati</taxon>
        <taxon>Actinomycetota</taxon>
        <taxon>Actinomycetes</taxon>
        <taxon>Kitasatosporales</taxon>
        <taxon>Streptomycetaceae</taxon>
        <taxon>Wenjunlia</taxon>
    </lineage>
</organism>
<dbReference type="Pfam" id="PF08388">
    <property type="entry name" value="GIIM"/>
    <property type="match status" value="1"/>
</dbReference>
<evidence type="ECO:0000313" key="3">
    <source>
        <dbReference type="Proteomes" id="UP000641932"/>
    </source>
</evidence>